<dbReference type="Pfam" id="PF00616">
    <property type="entry name" value="RasGAP"/>
    <property type="match status" value="1"/>
</dbReference>
<dbReference type="Gene3D" id="1.20.5.190">
    <property type="match status" value="1"/>
</dbReference>
<dbReference type="CDD" id="cd05127">
    <property type="entry name" value="RasGAP_IQGAP_like"/>
    <property type="match status" value="1"/>
</dbReference>
<feature type="compositionally biased region" description="Polar residues" evidence="2">
    <location>
        <begin position="227"/>
        <end position="239"/>
    </location>
</feature>
<name>A0A316UY38_9BASI</name>
<accession>A0A316UY38</accession>
<dbReference type="PANTHER" id="PTHR14149">
    <property type="entry name" value="RAS GTPASE-ACTIVATING PROTEIN WITH IQ MOTIF"/>
    <property type="match status" value="1"/>
</dbReference>
<feature type="compositionally biased region" description="Low complexity" evidence="2">
    <location>
        <begin position="16"/>
        <end position="34"/>
    </location>
</feature>
<dbReference type="SUPFAM" id="SSF47576">
    <property type="entry name" value="Calponin-homology domain, CH-domain"/>
    <property type="match status" value="1"/>
</dbReference>
<keyword evidence="1" id="KW-0175">Coiled coil</keyword>
<feature type="compositionally biased region" description="Polar residues" evidence="2">
    <location>
        <begin position="180"/>
        <end position="201"/>
    </location>
</feature>
<feature type="compositionally biased region" description="Basic and acidic residues" evidence="2">
    <location>
        <begin position="288"/>
        <end position="307"/>
    </location>
</feature>
<dbReference type="SMART" id="SM00015">
    <property type="entry name" value="IQ"/>
    <property type="match status" value="8"/>
</dbReference>
<dbReference type="PANTHER" id="PTHR14149:SF14">
    <property type="entry name" value="CALPONIN-HOMOLOGY (CH) DOMAIN-CONTAINING PROTEIN"/>
    <property type="match status" value="1"/>
</dbReference>
<dbReference type="CDD" id="cd21206">
    <property type="entry name" value="CH_IQGAP"/>
    <property type="match status" value="1"/>
</dbReference>
<dbReference type="EMBL" id="KZ819664">
    <property type="protein sequence ID" value="PWN29221.1"/>
    <property type="molecule type" value="Genomic_DNA"/>
</dbReference>
<dbReference type="Proteomes" id="UP000245884">
    <property type="component" value="Unassembled WGS sequence"/>
</dbReference>
<dbReference type="Gene3D" id="1.10.418.10">
    <property type="entry name" value="Calponin-like domain"/>
    <property type="match status" value="1"/>
</dbReference>
<organism evidence="5 6">
    <name type="scientific">Jaminaea rosea</name>
    <dbReference type="NCBI Taxonomy" id="1569628"/>
    <lineage>
        <taxon>Eukaryota</taxon>
        <taxon>Fungi</taxon>
        <taxon>Dikarya</taxon>
        <taxon>Basidiomycota</taxon>
        <taxon>Ustilaginomycotina</taxon>
        <taxon>Exobasidiomycetes</taxon>
        <taxon>Microstromatales</taxon>
        <taxon>Microstromatales incertae sedis</taxon>
        <taxon>Jaminaea</taxon>
    </lineage>
</organism>
<feature type="compositionally biased region" description="Low complexity" evidence="2">
    <location>
        <begin position="104"/>
        <end position="146"/>
    </location>
</feature>
<evidence type="ECO:0008006" key="7">
    <source>
        <dbReference type="Google" id="ProtNLM"/>
    </source>
</evidence>
<dbReference type="Pfam" id="PF03836">
    <property type="entry name" value="RasGAP_C"/>
    <property type="match status" value="1"/>
</dbReference>
<reference evidence="5 6" key="1">
    <citation type="journal article" date="2018" name="Mol. Biol. Evol.">
        <title>Broad Genomic Sampling Reveals a Smut Pathogenic Ancestry of the Fungal Clade Ustilaginomycotina.</title>
        <authorList>
            <person name="Kijpornyongpan T."/>
            <person name="Mondo S.J."/>
            <person name="Barry K."/>
            <person name="Sandor L."/>
            <person name="Lee J."/>
            <person name="Lipzen A."/>
            <person name="Pangilinan J."/>
            <person name="LaButti K."/>
            <person name="Hainaut M."/>
            <person name="Henrissat B."/>
            <person name="Grigoriev I.V."/>
            <person name="Spatafora J.W."/>
            <person name="Aime M.C."/>
        </authorList>
    </citation>
    <scope>NUCLEOTIDE SEQUENCE [LARGE SCALE GENOMIC DNA]</scope>
    <source>
        <strain evidence="5 6">MCA 5214</strain>
    </source>
</reference>
<dbReference type="STRING" id="1569628.A0A316UY38"/>
<evidence type="ECO:0000259" key="3">
    <source>
        <dbReference type="PROSITE" id="PS50018"/>
    </source>
</evidence>
<dbReference type="PROSITE" id="PS50018">
    <property type="entry name" value="RAS_GTPASE_ACTIV_2"/>
    <property type="match status" value="1"/>
</dbReference>
<protein>
    <recommendedName>
        <fullName evidence="7">Ras GTPase-activating protein</fullName>
    </recommendedName>
</protein>
<dbReference type="InterPro" id="IPR000048">
    <property type="entry name" value="IQ_motif_EF-hand-BS"/>
</dbReference>
<sequence length="1710" mass="190844">MTMDTAKATPPPPPSSSGAASSSAASPSAARSSPFAYQQKLLDRSASKSSVGGSSLSGAGGASGLSPSTSVRRYPMPSSHRHTTSLDPSRFATPTSSSRSVKATNGSTSSSTDSSLTNGNHSTSSPASRTAATASTDSTPFATPSARANRHMSMQPTPKASFTSPPTSPKKVSSPFMRSASPTKGFSDRPSSPSKGSASPTPGSPIRDDNSWMSSPTAGANAGGQGSFWSSTGAQQQPSAVHLGEVGDLKRSSVGALKMMRNYAQKGGDEDHGLGSSTRMTVGKARGGRTERIDEEVKPSRPGRMESEDQQEGEIFIPGITSGAEDVAGLHGRIRLARQDAAGAGTIALGRPTNSNTSPVVSNLPFSSTSKWMDTQRHLLQAYEYLCHCGEAKQWMEASVGESLGAVVDMENEMRDGVFLAKLARHFEPQLVPRIFTHPKLQYRHTDNVNFFFKFVHFVGLPVFFHFELTDVYEKKNFPKVVYCIHALSHILARQGRSTKVGNLVGKLEFSDDQLQQTQRGLDAAGVAMPSFGGLGKALAKEMNEEPEPEPESEEDRIERELGENAAHIVSLQSACRAALARRNAAERKRLAEEARRREREEAERRRKEAEEAEKRRLAAEAEEQRRKAEEAAAAAAAAEAARQRAEEEQRRRDEELLASVAPKVQAAVRGALLRKRFFRRISELDKHEQTVIGMQAQARGVLARKSYQSLISQLAGATPDIVKLQAALRSTLAKRQLLSRIQALRSSSSEIVGVQAQVRGVLARRRQTKMRDAMRRIEVTRSVGGLQSMARAALVRRKHHEQQKRFEEATPDVTNLQAQIRGVLARQEYEWWRQHIHDSEPVAIHLQSLIRGLLARRRHYARLRHYHEQMSKVVKIQSLFRAKQQGEQYRSLTMGKNVPVATIKNFGHLLNDSDHDFEDEIEVERLRKLVVRSIRENQTLENDVSELDAKIALLVKNKIGIEELIKAKNERGLLRQREAAAATLARRNSVLVAAGDPFADQTLDRTTRRKLELYQELFYSLQTRPEYLARLFARVGRMDMADRQRKQVEKIVLTLFGYAQKAREEFLLLKLFQRCISEELSYVGSVQEFMRGNAHFIKLVVQYNRGAKERQYLRDLLAPLVQGIIEDDVLDLETDPCAIYRATINQEEMETGRASTRALEVNFQEALADPMARTIFIRHLQALRATTDVFLSAILGSTRRMPFGIRYIGREVFRALQIKFPDESEDRLIKVVAHLVYYRYLNPAIIAPEGFDVIDRVIGPMQRKNLAEVSKMMTQISNGRLFTDDNPYLQPLNEYVQQASARFTQWLYAVIDVPDAEMHFNADEFLDHTIQQRPVIYITPQEIYSMHLLVAQQVDALAPNMEDPLRVTLGELGPPPGTASQELSDARLGEITFELISRRTSLKDPEADTKALFVETKRLVLALLKVQSGKTLMDVFLTPVSDQDEMTWEEIVSLEVAGDRQRQRGSRPPVAGETIARLEDVRRLSFAELKTRTLENMLQLEAAGKVSRATGYQDMLNSIALDIRQKHRKRLQRANDKQSMSVTLSNLAEKKRYLEEQISSYHSYVDQSRETMQGTRGGKGGKKRFVLPFSQQYFHLRSLKQQGKVPKFGSYKYTAARLHEKGILLGIEDFGSNGFEQLSLTISSDEPGLFTIDASLLGVKAASKDLRIEDLLEQQHNALSNTQTMDIGGAKATLNLNLLIHLINRKFYA</sequence>
<dbReference type="SUPFAM" id="SSF48350">
    <property type="entry name" value="GTPase activation domain, GAP"/>
    <property type="match status" value="1"/>
</dbReference>
<dbReference type="SMART" id="SM00323">
    <property type="entry name" value="RasGAP"/>
    <property type="match status" value="1"/>
</dbReference>
<feature type="compositionally biased region" description="Low complexity" evidence="2">
    <location>
        <begin position="632"/>
        <end position="641"/>
    </location>
</feature>
<dbReference type="PROSITE" id="PS50021">
    <property type="entry name" value="CH"/>
    <property type="match status" value="1"/>
</dbReference>
<evidence type="ECO:0000313" key="5">
    <source>
        <dbReference type="EMBL" id="PWN29221.1"/>
    </source>
</evidence>
<dbReference type="InterPro" id="IPR000593">
    <property type="entry name" value="RasGAP_C"/>
</dbReference>
<keyword evidence="6" id="KW-1185">Reference proteome</keyword>
<feature type="coiled-coil region" evidence="1">
    <location>
        <begin position="924"/>
        <end position="958"/>
    </location>
</feature>
<feature type="compositionally biased region" description="Low complexity" evidence="2">
    <location>
        <begin position="47"/>
        <end position="57"/>
    </location>
</feature>
<gene>
    <name evidence="5" type="ORF">BDZ90DRAFT_226411</name>
</gene>
<feature type="compositionally biased region" description="Polar residues" evidence="2">
    <location>
        <begin position="92"/>
        <end position="103"/>
    </location>
</feature>
<evidence type="ECO:0000256" key="1">
    <source>
        <dbReference type="SAM" id="Coils"/>
    </source>
</evidence>
<evidence type="ECO:0000259" key="4">
    <source>
        <dbReference type="PROSITE" id="PS50021"/>
    </source>
</evidence>
<evidence type="ECO:0000256" key="2">
    <source>
        <dbReference type="SAM" id="MobiDB-lite"/>
    </source>
</evidence>
<dbReference type="GO" id="GO:0005938">
    <property type="term" value="C:cell cortex"/>
    <property type="evidence" value="ECO:0007669"/>
    <property type="project" value="TreeGrafter"/>
</dbReference>
<dbReference type="Pfam" id="PF00612">
    <property type="entry name" value="IQ"/>
    <property type="match status" value="3"/>
</dbReference>
<evidence type="ECO:0000313" key="6">
    <source>
        <dbReference type="Proteomes" id="UP000245884"/>
    </source>
</evidence>
<dbReference type="InterPro" id="IPR001936">
    <property type="entry name" value="RasGAP_dom"/>
</dbReference>
<feature type="compositionally biased region" description="Basic and acidic residues" evidence="2">
    <location>
        <begin position="589"/>
        <end position="631"/>
    </location>
</feature>
<feature type="region of interest" description="Disordered" evidence="2">
    <location>
        <begin position="265"/>
        <end position="309"/>
    </location>
</feature>
<dbReference type="Gene3D" id="1.10.506.10">
    <property type="entry name" value="GTPase Activation - p120gap, domain 1"/>
    <property type="match status" value="1"/>
</dbReference>
<feature type="compositionally biased region" description="Low complexity" evidence="2">
    <location>
        <begin position="156"/>
        <end position="175"/>
    </location>
</feature>
<dbReference type="GeneID" id="37026531"/>
<dbReference type="SMART" id="SM00033">
    <property type="entry name" value="CH"/>
    <property type="match status" value="1"/>
</dbReference>
<dbReference type="InterPro" id="IPR001715">
    <property type="entry name" value="CH_dom"/>
</dbReference>
<feature type="region of interest" description="Disordered" evidence="2">
    <location>
        <begin position="589"/>
        <end position="648"/>
    </location>
</feature>
<dbReference type="InterPro" id="IPR036872">
    <property type="entry name" value="CH_dom_sf"/>
</dbReference>
<dbReference type="Pfam" id="PF00307">
    <property type="entry name" value="CH"/>
    <property type="match status" value="1"/>
</dbReference>
<dbReference type="RefSeq" id="XP_025363833.1">
    <property type="nucleotide sequence ID" value="XM_025504708.1"/>
</dbReference>
<proteinExistence type="predicted"/>
<dbReference type="OrthoDB" id="775356at2759"/>
<feature type="domain" description="Ras-GAP" evidence="3">
    <location>
        <begin position="1051"/>
        <end position="1279"/>
    </location>
</feature>
<dbReference type="PROSITE" id="PS50096">
    <property type="entry name" value="IQ"/>
    <property type="match status" value="6"/>
</dbReference>
<dbReference type="GO" id="GO:0005096">
    <property type="term" value="F:GTPase activator activity"/>
    <property type="evidence" value="ECO:0007669"/>
    <property type="project" value="TreeGrafter"/>
</dbReference>
<dbReference type="InterPro" id="IPR008936">
    <property type="entry name" value="Rho_GTPase_activation_prot"/>
</dbReference>
<feature type="region of interest" description="Disordered" evidence="2">
    <location>
        <begin position="1"/>
        <end position="246"/>
    </location>
</feature>
<feature type="domain" description="Calponin-homology (CH)" evidence="4">
    <location>
        <begin position="386"/>
        <end position="492"/>
    </location>
</feature>
<dbReference type="SUPFAM" id="SSF143885">
    <property type="entry name" value="RGC domain-like"/>
    <property type="match status" value="1"/>
</dbReference>